<comment type="caution">
    <text evidence="6">The sequence shown here is derived from an EMBL/GenBank/DDBJ whole genome shotgun (WGS) entry which is preliminary data.</text>
</comment>
<dbReference type="OrthoDB" id="9984614at2759"/>
<feature type="region of interest" description="Disordered" evidence="4">
    <location>
        <begin position="351"/>
        <end position="397"/>
    </location>
</feature>
<keyword evidence="3" id="KW-0862">Zinc</keyword>
<dbReference type="GO" id="GO:0008270">
    <property type="term" value="F:zinc ion binding"/>
    <property type="evidence" value="ECO:0007669"/>
    <property type="project" value="UniProtKB-KW"/>
</dbReference>
<evidence type="ECO:0000313" key="7">
    <source>
        <dbReference type="Proteomes" id="UP000192247"/>
    </source>
</evidence>
<dbReference type="Proteomes" id="UP000192247">
    <property type="component" value="Unassembled WGS sequence"/>
</dbReference>
<reference evidence="6 7" key="1">
    <citation type="journal article" date="2017" name="Gigascience">
        <title>Draft genome of the honey bee ectoparasitic mite, Tropilaelaps mercedesae, is shaped by the parasitic life history.</title>
        <authorList>
            <person name="Dong X."/>
            <person name="Armstrong S.D."/>
            <person name="Xia D."/>
            <person name="Makepeace B.L."/>
            <person name="Darby A.C."/>
            <person name="Kadowaki T."/>
        </authorList>
    </citation>
    <scope>NUCLEOTIDE SEQUENCE [LARGE SCALE GENOMIC DNA]</scope>
    <source>
        <strain evidence="6">Wuxi-XJTLU</strain>
    </source>
</reference>
<dbReference type="PANTHER" id="PTHR46541:SF1">
    <property type="entry name" value="ZINC FINGER PROTEIN AEBP2"/>
    <property type="match status" value="1"/>
</dbReference>
<name>A0A1V9X2I9_9ACAR</name>
<keyword evidence="7" id="KW-1185">Reference proteome</keyword>
<dbReference type="Gene3D" id="3.30.160.60">
    <property type="entry name" value="Classic Zinc Finger"/>
    <property type="match status" value="2"/>
</dbReference>
<dbReference type="PANTHER" id="PTHR46541">
    <property type="entry name" value="ZINC FINGER PROTEIN AEBP2"/>
    <property type="match status" value="1"/>
</dbReference>
<dbReference type="InterPro" id="IPR052130">
    <property type="entry name" value="AEBP2/jing_C2H2-ZnF"/>
</dbReference>
<dbReference type="SMART" id="SM00355">
    <property type="entry name" value="ZnF_C2H2"/>
    <property type="match status" value="2"/>
</dbReference>
<feature type="non-terminal residue" evidence="6">
    <location>
        <position position="1"/>
    </location>
</feature>
<dbReference type="InterPro" id="IPR036236">
    <property type="entry name" value="Znf_C2H2_sf"/>
</dbReference>
<accession>A0A1V9X2I9</accession>
<comment type="similarity">
    <text evidence="2">Belongs to the AEBP2/jing C2H2-type zinc-finger family.</text>
</comment>
<gene>
    <name evidence="6" type="ORF">BIW11_04714</name>
</gene>
<evidence type="ECO:0000313" key="6">
    <source>
        <dbReference type="EMBL" id="OQR67697.1"/>
    </source>
</evidence>
<feature type="compositionally biased region" description="Polar residues" evidence="4">
    <location>
        <begin position="1"/>
        <end position="22"/>
    </location>
</feature>
<evidence type="ECO:0000256" key="3">
    <source>
        <dbReference type="PROSITE-ProRule" id="PRU00042"/>
    </source>
</evidence>
<keyword evidence="3" id="KW-0479">Metal-binding</keyword>
<feature type="non-terminal residue" evidence="6">
    <location>
        <position position="429"/>
    </location>
</feature>
<dbReference type="PROSITE" id="PS00028">
    <property type="entry name" value="ZINC_FINGER_C2H2_1"/>
    <property type="match status" value="1"/>
</dbReference>
<feature type="region of interest" description="Disordered" evidence="4">
    <location>
        <begin position="1"/>
        <end position="44"/>
    </location>
</feature>
<keyword evidence="3" id="KW-0863">Zinc-finger</keyword>
<dbReference type="AlphaFoldDB" id="A0A1V9X2I9"/>
<sequence length="429" mass="46268">NSNDSASLNHSNGSDKQGNCHNDATIDKHKKHNATRHGGCDTSAGEALRLAGPAKPTTLTDTARGTSVSGPLQARLASASFVKPSADPQLAFPASSAAVNSKPPHLPCRWKECRFSARKDFELADHIADAHVAAQGDKGPFVCLWEACKSLETSSLPSVLAGLGRVVPSSLTKRSLGCGRLVSQVFNVPSTLKHWLEQHVVKHSRSKPLKCIVDGCPQRFSTKALLEAHVNSHFEKNPKLKNEASLKSQNQLLKLAKRKRLLRQHSKMQGKLFEHCPLATSIAAAAAARVTAGRKYDFFDACIMHQIKEGLLQFAELEKASSSTIAHPRSHYPAQSYAFLAPASSVSSDPSVAPLTASAVGDPQQPPGSGRKRAVEERSHSRTSSLGVDILAQTRLEATTPTEISRWRFPEVRPSHQPVTHIVSTPTST</sequence>
<dbReference type="STRING" id="418985.A0A1V9X2I9"/>
<proteinExistence type="inferred from homology"/>
<protein>
    <recommendedName>
        <fullName evidence="5">C2H2-type domain-containing protein</fullName>
    </recommendedName>
</protein>
<dbReference type="EMBL" id="MNPL01027781">
    <property type="protein sequence ID" value="OQR67697.1"/>
    <property type="molecule type" value="Genomic_DNA"/>
</dbReference>
<evidence type="ECO:0000256" key="1">
    <source>
        <dbReference type="ARBA" id="ARBA00022853"/>
    </source>
</evidence>
<dbReference type="SUPFAM" id="SSF57667">
    <property type="entry name" value="beta-beta-alpha zinc fingers"/>
    <property type="match status" value="1"/>
</dbReference>
<dbReference type="PROSITE" id="PS50157">
    <property type="entry name" value="ZINC_FINGER_C2H2_2"/>
    <property type="match status" value="1"/>
</dbReference>
<evidence type="ECO:0000259" key="5">
    <source>
        <dbReference type="PROSITE" id="PS50157"/>
    </source>
</evidence>
<dbReference type="GO" id="GO:0035098">
    <property type="term" value="C:ESC/E(Z) complex"/>
    <property type="evidence" value="ECO:0007669"/>
    <property type="project" value="TreeGrafter"/>
</dbReference>
<dbReference type="InterPro" id="IPR013087">
    <property type="entry name" value="Znf_C2H2_type"/>
</dbReference>
<dbReference type="InParanoid" id="A0A1V9X2I9"/>
<evidence type="ECO:0000256" key="4">
    <source>
        <dbReference type="SAM" id="MobiDB-lite"/>
    </source>
</evidence>
<organism evidence="6 7">
    <name type="scientific">Tropilaelaps mercedesae</name>
    <dbReference type="NCBI Taxonomy" id="418985"/>
    <lineage>
        <taxon>Eukaryota</taxon>
        <taxon>Metazoa</taxon>
        <taxon>Ecdysozoa</taxon>
        <taxon>Arthropoda</taxon>
        <taxon>Chelicerata</taxon>
        <taxon>Arachnida</taxon>
        <taxon>Acari</taxon>
        <taxon>Parasitiformes</taxon>
        <taxon>Mesostigmata</taxon>
        <taxon>Gamasina</taxon>
        <taxon>Dermanyssoidea</taxon>
        <taxon>Laelapidae</taxon>
        <taxon>Tropilaelaps</taxon>
    </lineage>
</organism>
<dbReference type="GO" id="GO:0006325">
    <property type="term" value="P:chromatin organization"/>
    <property type="evidence" value="ECO:0007669"/>
    <property type="project" value="UniProtKB-KW"/>
</dbReference>
<keyword evidence="1" id="KW-0156">Chromatin regulator</keyword>
<feature type="domain" description="C2H2-type" evidence="5">
    <location>
        <begin position="209"/>
        <end position="238"/>
    </location>
</feature>
<dbReference type="GO" id="GO:0006357">
    <property type="term" value="P:regulation of transcription by RNA polymerase II"/>
    <property type="evidence" value="ECO:0007669"/>
    <property type="project" value="TreeGrafter"/>
</dbReference>
<evidence type="ECO:0000256" key="2">
    <source>
        <dbReference type="ARBA" id="ARBA00037930"/>
    </source>
</evidence>